<comment type="caution">
    <text evidence="2">The sequence shown here is derived from an EMBL/GenBank/DDBJ whole genome shotgun (WGS) entry which is preliminary data.</text>
</comment>
<protein>
    <recommendedName>
        <fullName evidence="1">Sugar 3,4-ketoisomerase QdtA cupin domain-containing protein</fullName>
    </recommendedName>
</protein>
<evidence type="ECO:0000259" key="1">
    <source>
        <dbReference type="Pfam" id="PF05523"/>
    </source>
</evidence>
<dbReference type="Pfam" id="PF05523">
    <property type="entry name" value="FdtA"/>
    <property type="match status" value="1"/>
</dbReference>
<dbReference type="InterPro" id="IPR008894">
    <property type="entry name" value="QdtA_cupin_dom"/>
</dbReference>
<dbReference type="CDD" id="cd02208">
    <property type="entry name" value="cupin_RmlC-like"/>
    <property type="match status" value="1"/>
</dbReference>
<sequence>MEKSREKTKLCKKVITKDHAGQENGWLLEIGSMHDNFTEHLPGQVYLSVCKPKMVKGFHLHKKKTNQYTCVKGNVKLVVWDGVKYNEYMIGENNFITVKVKPGEPAAFYNPNDEDAYIINCCFPAWYPGDNEQEEWSSDYKFE</sequence>
<name>A0A1G2LS85_9BACT</name>
<dbReference type="Gene3D" id="2.60.120.10">
    <property type="entry name" value="Jelly Rolls"/>
    <property type="match status" value="1"/>
</dbReference>
<dbReference type="InterPro" id="IPR011051">
    <property type="entry name" value="RmlC_Cupin_sf"/>
</dbReference>
<organism evidence="2 3">
    <name type="scientific">Candidatus Sungbacteria bacterium RIFCSPLOWO2_12_FULL_41_11</name>
    <dbReference type="NCBI Taxonomy" id="1802286"/>
    <lineage>
        <taxon>Bacteria</taxon>
        <taxon>Candidatus Sungiibacteriota</taxon>
    </lineage>
</organism>
<evidence type="ECO:0000313" key="3">
    <source>
        <dbReference type="Proteomes" id="UP000177171"/>
    </source>
</evidence>
<dbReference type="EMBL" id="MHQY01000020">
    <property type="protein sequence ID" value="OHA13651.1"/>
    <property type="molecule type" value="Genomic_DNA"/>
</dbReference>
<feature type="domain" description="Sugar 3,4-ketoisomerase QdtA cupin" evidence="1">
    <location>
        <begin position="45"/>
        <end position="118"/>
    </location>
</feature>
<dbReference type="InterPro" id="IPR014710">
    <property type="entry name" value="RmlC-like_jellyroll"/>
</dbReference>
<reference evidence="2 3" key="1">
    <citation type="journal article" date="2016" name="Nat. Commun.">
        <title>Thousands of microbial genomes shed light on interconnected biogeochemical processes in an aquifer system.</title>
        <authorList>
            <person name="Anantharaman K."/>
            <person name="Brown C.T."/>
            <person name="Hug L.A."/>
            <person name="Sharon I."/>
            <person name="Castelle C.J."/>
            <person name="Probst A.J."/>
            <person name="Thomas B.C."/>
            <person name="Singh A."/>
            <person name="Wilkins M.J."/>
            <person name="Karaoz U."/>
            <person name="Brodie E.L."/>
            <person name="Williams K.H."/>
            <person name="Hubbard S.S."/>
            <person name="Banfield J.F."/>
        </authorList>
    </citation>
    <scope>NUCLEOTIDE SEQUENCE [LARGE SCALE GENOMIC DNA]</scope>
</reference>
<proteinExistence type="predicted"/>
<accession>A0A1G2LS85</accession>
<dbReference type="SUPFAM" id="SSF51182">
    <property type="entry name" value="RmlC-like cupins"/>
    <property type="match status" value="1"/>
</dbReference>
<gene>
    <name evidence="2" type="ORF">A3G49_02575</name>
</gene>
<evidence type="ECO:0000313" key="2">
    <source>
        <dbReference type="EMBL" id="OHA13651.1"/>
    </source>
</evidence>
<dbReference type="AlphaFoldDB" id="A0A1G2LS85"/>
<dbReference type="Proteomes" id="UP000177171">
    <property type="component" value="Unassembled WGS sequence"/>
</dbReference>